<feature type="transmembrane region" description="Helical" evidence="9">
    <location>
        <begin position="296"/>
        <end position="320"/>
    </location>
</feature>
<dbReference type="SUPFAM" id="SSF81340">
    <property type="entry name" value="Clc chloride channel"/>
    <property type="match status" value="1"/>
</dbReference>
<dbReference type="AlphaFoldDB" id="A0A167VXL3"/>
<evidence type="ECO:0000259" key="11">
    <source>
        <dbReference type="PROSITE" id="PS51371"/>
    </source>
</evidence>
<feature type="compositionally biased region" description="Basic and acidic residues" evidence="10">
    <location>
        <begin position="10"/>
        <end position="29"/>
    </location>
</feature>
<feature type="compositionally biased region" description="Polar residues" evidence="10">
    <location>
        <begin position="141"/>
        <end position="150"/>
    </location>
</feature>
<evidence type="ECO:0000256" key="10">
    <source>
        <dbReference type="SAM" id="MobiDB-lite"/>
    </source>
</evidence>
<dbReference type="Gene3D" id="1.10.3080.10">
    <property type="entry name" value="Clc chloride channel"/>
    <property type="match status" value="1"/>
</dbReference>
<keyword evidence="2 9" id="KW-0813">Transport</keyword>
<reference evidence="12 13" key="1">
    <citation type="journal article" date="2016" name="Genome Biol. Evol.">
        <title>Divergent and convergent evolution of fungal pathogenicity.</title>
        <authorList>
            <person name="Shang Y."/>
            <person name="Xiao G."/>
            <person name="Zheng P."/>
            <person name="Cen K."/>
            <person name="Zhan S."/>
            <person name="Wang C."/>
        </authorList>
    </citation>
    <scope>NUCLEOTIDE SEQUENCE [LARGE SCALE GENOMIC DNA]</scope>
    <source>
        <strain evidence="12 13">ARSEF 7405</strain>
    </source>
</reference>
<feature type="compositionally biased region" description="Acidic residues" evidence="10">
    <location>
        <begin position="823"/>
        <end position="832"/>
    </location>
</feature>
<evidence type="ECO:0000256" key="8">
    <source>
        <dbReference type="PROSITE-ProRule" id="PRU00703"/>
    </source>
</evidence>
<comment type="caution">
    <text evidence="12">The sequence shown here is derived from an EMBL/GenBank/DDBJ whole genome shotgun (WGS) entry which is preliminary data.</text>
</comment>
<feature type="transmembrane region" description="Helical" evidence="9">
    <location>
        <begin position="635"/>
        <end position="654"/>
    </location>
</feature>
<feature type="compositionally biased region" description="Gly residues" evidence="10">
    <location>
        <begin position="833"/>
        <end position="844"/>
    </location>
</feature>
<dbReference type="Proteomes" id="UP000242877">
    <property type="component" value="Unassembled WGS sequence"/>
</dbReference>
<protein>
    <recommendedName>
        <fullName evidence="9">Chloride channel protein</fullName>
    </recommendedName>
</protein>
<dbReference type="Gene3D" id="3.10.580.20">
    <property type="match status" value="1"/>
</dbReference>
<dbReference type="PRINTS" id="PR00762">
    <property type="entry name" value="CLCHANNEL"/>
</dbReference>
<evidence type="ECO:0000256" key="1">
    <source>
        <dbReference type="ARBA" id="ARBA00004141"/>
    </source>
</evidence>
<evidence type="ECO:0000256" key="9">
    <source>
        <dbReference type="RuleBase" id="RU361221"/>
    </source>
</evidence>
<name>A0A167VXL3_9EURO</name>
<proteinExistence type="inferred from homology"/>
<dbReference type="GO" id="GO:0005794">
    <property type="term" value="C:Golgi apparatus"/>
    <property type="evidence" value="ECO:0007669"/>
    <property type="project" value="TreeGrafter"/>
</dbReference>
<dbReference type="GO" id="GO:0005247">
    <property type="term" value="F:voltage-gated chloride channel activity"/>
    <property type="evidence" value="ECO:0007669"/>
    <property type="project" value="TreeGrafter"/>
</dbReference>
<keyword evidence="8" id="KW-0129">CBS domain</keyword>
<dbReference type="GO" id="GO:0005886">
    <property type="term" value="C:plasma membrane"/>
    <property type="evidence" value="ECO:0007669"/>
    <property type="project" value="TreeGrafter"/>
</dbReference>
<dbReference type="PROSITE" id="PS51371">
    <property type="entry name" value="CBS"/>
    <property type="match status" value="1"/>
</dbReference>
<dbReference type="PANTHER" id="PTHR45711:SF6">
    <property type="entry name" value="CHLORIDE CHANNEL PROTEIN"/>
    <property type="match status" value="1"/>
</dbReference>
<sequence length="886" mass="97234">MAGNNSWSDQAERSDSNPLDSHTDKDSHPADLTFSFGATDDQGDETTLFADDPLDSGRGHGHGDDLLGWNVFNRKGDSLKKNAYTSSSLSSPFNQSQLGASSVPAQELGDIGVSTDRRHHQQQQQEEENDRQRRQRQRRQSLCQLDNSSFTPSDKSDAAFDYYISGPGRRVGYSDLSSIDWVFEHSKERQRLKKLYSNYTGPLGRLRPLIDSSHVWLVLICSGIAIGVLAACIDIAGDWLGDLKTGYCKAGPEGGRFYLNKTFCCWGVDDLSKCTQWVQWRQAFNIPKAGGYIVEYIFYVLYSVLFASTASFLALTYASYAKHSGIPEIKAILNGLVIREFLSPMTLLIKSLGLCLAVASGLWLGKEGPLIHVACCCANLFMKPIRSLYRNEARRREILAAAAASGISVAFGSPIGGVLFSLEQVASYFPDRTMWRSFVCAMVAAVTLHAVNPFRTGKIVLYQVTYTRGWHSFEIFPFIMLGILGGLYGAFLIKINMYLARWRRAQNFRYPVLIVAIVALISAVVNFPNILMRAQLSELVHYLFSQCSDSPDDPFLLCKTGAASWATISLLLTAAFLGFCLATITFGLDIPAGIILPSLAIGALYGRAFGIAMEMWQAAHPTFFLFDACEPDTKCITPGIYAIIGAAAALGGASRMTVSIVVIMFELTGALTYVVPIMISVMLSKWCGDIFGKKSIYESWIHFKGYTFLDHKEDTPSLDVNVRDVMTPLGDLTVITATGHTIETLTEILDDTAYRGFPVVKESSHPVLLGYISRNELAFALNSATKSAAVPLPKETPAYFSMDEDNEGIVGGEYYGEDIIGEEEEDDDDDDGSGGVGSAGSGAGKGDEEDDSLLARESELARAFTPERGNSPAIGYDEQRWHVRKK</sequence>
<evidence type="ECO:0000256" key="7">
    <source>
        <dbReference type="ARBA" id="ARBA00023214"/>
    </source>
</evidence>
<feature type="region of interest" description="Disordered" evidence="10">
    <location>
        <begin position="823"/>
        <end position="886"/>
    </location>
</feature>
<evidence type="ECO:0000313" key="12">
    <source>
        <dbReference type="EMBL" id="KZZ88147.1"/>
    </source>
</evidence>
<feature type="compositionally biased region" description="Basic and acidic residues" evidence="10">
    <location>
        <begin position="877"/>
        <end position="886"/>
    </location>
</feature>
<feature type="transmembrane region" description="Helical" evidence="9">
    <location>
        <begin position="398"/>
        <end position="422"/>
    </location>
</feature>
<dbReference type="SUPFAM" id="SSF54631">
    <property type="entry name" value="CBS-domain pair"/>
    <property type="match status" value="1"/>
</dbReference>
<dbReference type="Pfam" id="PF00654">
    <property type="entry name" value="Voltage_CLC"/>
    <property type="match status" value="1"/>
</dbReference>
<keyword evidence="3 9" id="KW-0812">Transmembrane</keyword>
<accession>A0A167VXL3</accession>
<feature type="transmembrane region" description="Helical" evidence="9">
    <location>
        <begin position="565"/>
        <end position="588"/>
    </location>
</feature>
<feature type="compositionally biased region" description="Basic and acidic residues" evidence="10">
    <location>
        <begin position="55"/>
        <end position="65"/>
    </location>
</feature>
<comment type="caution">
    <text evidence="9">Lacks conserved residue(s) required for the propagation of feature annotation.</text>
</comment>
<feature type="compositionally biased region" description="Polar residues" evidence="10">
    <location>
        <begin position="92"/>
        <end position="103"/>
    </location>
</feature>
<evidence type="ECO:0000256" key="6">
    <source>
        <dbReference type="ARBA" id="ARBA00023136"/>
    </source>
</evidence>
<comment type="similarity">
    <text evidence="9">Belongs to the chloride channel (TC 2.A.49) family.</text>
</comment>
<dbReference type="EMBL" id="AZGZ01000028">
    <property type="protein sequence ID" value="KZZ88147.1"/>
    <property type="molecule type" value="Genomic_DNA"/>
</dbReference>
<dbReference type="GO" id="GO:0005769">
    <property type="term" value="C:early endosome"/>
    <property type="evidence" value="ECO:0007669"/>
    <property type="project" value="TreeGrafter"/>
</dbReference>
<dbReference type="PANTHER" id="PTHR45711">
    <property type="entry name" value="CHLORIDE CHANNEL PROTEIN"/>
    <property type="match status" value="1"/>
</dbReference>
<evidence type="ECO:0000256" key="4">
    <source>
        <dbReference type="ARBA" id="ARBA00022989"/>
    </source>
</evidence>
<dbReference type="InterPro" id="IPR046342">
    <property type="entry name" value="CBS_dom_sf"/>
</dbReference>
<feature type="region of interest" description="Disordered" evidence="10">
    <location>
        <begin position="1"/>
        <end position="65"/>
    </location>
</feature>
<keyword evidence="4 9" id="KW-1133">Transmembrane helix</keyword>
<evidence type="ECO:0000256" key="2">
    <source>
        <dbReference type="ARBA" id="ARBA00022448"/>
    </source>
</evidence>
<evidence type="ECO:0000313" key="13">
    <source>
        <dbReference type="Proteomes" id="UP000242877"/>
    </source>
</evidence>
<dbReference type="VEuPathDB" id="FungiDB:AAP_05207"/>
<feature type="transmembrane region" description="Helical" evidence="9">
    <location>
        <begin position="508"/>
        <end position="527"/>
    </location>
</feature>
<dbReference type="OrthoDB" id="44789at2759"/>
<feature type="region of interest" description="Disordered" evidence="10">
    <location>
        <begin position="115"/>
        <end position="150"/>
    </location>
</feature>
<feature type="transmembrane region" description="Helical" evidence="9">
    <location>
        <begin position="475"/>
        <end position="496"/>
    </location>
</feature>
<evidence type="ECO:0000256" key="5">
    <source>
        <dbReference type="ARBA" id="ARBA00023065"/>
    </source>
</evidence>
<keyword evidence="7 9" id="KW-0868">Chloride</keyword>
<organism evidence="12 13">
    <name type="scientific">Ascosphaera apis ARSEF 7405</name>
    <dbReference type="NCBI Taxonomy" id="392613"/>
    <lineage>
        <taxon>Eukaryota</taxon>
        <taxon>Fungi</taxon>
        <taxon>Dikarya</taxon>
        <taxon>Ascomycota</taxon>
        <taxon>Pezizomycotina</taxon>
        <taxon>Eurotiomycetes</taxon>
        <taxon>Eurotiomycetidae</taxon>
        <taxon>Onygenales</taxon>
        <taxon>Ascosphaeraceae</taxon>
        <taxon>Ascosphaera</taxon>
    </lineage>
</organism>
<dbReference type="InterPro" id="IPR014743">
    <property type="entry name" value="Cl-channel_core"/>
</dbReference>
<dbReference type="CDD" id="cd03684">
    <property type="entry name" value="ClC_3_like"/>
    <property type="match status" value="1"/>
</dbReference>
<keyword evidence="13" id="KW-1185">Reference proteome</keyword>
<feature type="region of interest" description="Disordered" evidence="10">
    <location>
        <begin position="83"/>
        <end position="103"/>
    </location>
</feature>
<comment type="subcellular location">
    <subcellularLocation>
        <location evidence="1 9">Membrane</location>
        <topology evidence="1 9">Multi-pass membrane protein</topology>
    </subcellularLocation>
</comment>
<feature type="transmembrane region" description="Helical" evidence="9">
    <location>
        <begin position="660"/>
        <end position="683"/>
    </location>
</feature>
<feature type="transmembrane region" description="Helical" evidence="9">
    <location>
        <begin position="594"/>
        <end position="614"/>
    </location>
</feature>
<dbReference type="InterPro" id="IPR001807">
    <property type="entry name" value="ClC"/>
</dbReference>
<dbReference type="FunFam" id="1.10.3080.10:FF:000011">
    <property type="entry name" value="Chloride channel protein"/>
    <property type="match status" value="1"/>
</dbReference>
<evidence type="ECO:0000256" key="3">
    <source>
        <dbReference type="ARBA" id="ARBA00022692"/>
    </source>
</evidence>
<feature type="transmembrane region" description="Helical" evidence="9">
    <location>
        <begin position="215"/>
        <end position="237"/>
    </location>
</feature>
<feature type="domain" description="CBS" evidence="11">
    <location>
        <begin position="726"/>
        <end position="787"/>
    </location>
</feature>
<dbReference type="InterPro" id="IPR000644">
    <property type="entry name" value="CBS_dom"/>
</dbReference>
<gene>
    <name evidence="12" type="ORF">AAP_05207</name>
</gene>
<keyword evidence="5 9" id="KW-0406">Ion transport</keyword>
<keyword evidence="6 9" id="KW-0472">Membrane</keyword>